<protein>
    <submittedName>
        <fullName evidence="1">Uncharacterized protein</fullName>
    </submittedName>
</protein>
<organism evidence="1">
    <name type="scientific">marine sediment metagenome</name>
    <dbReference type="NCBI Taxonomy" id="412755"/>
    <lineage>
        <taxon>unclassified sequences</taxon>
        <taxon>metagenomes</taxon>
        <taxon>ecological metagenomes</taxon>
    </lineage>
</organism>
<comment type="caution">
    <text evidence="1">The sequence shown here is derived from an EMBL/GenBank/DDBJ whole genome shotgun (WGS) entry which is preliminary data.</text>
</comment>
<dbReference type="EMBL" id="BARW01020417">
    <property type="protein sequence ID" value="GAI91368.1"/>
    <property type="molecule type" value="Genomic_DNA"/>
</dbReference>
<dbReference type="AlphaFoldDB" id="X1SEI7"/>
<evidence type="ECO:0000313" key="1">
    <source>
        <dbReference type="EMBL" id="GAI91368.1"/>
    </source>
</evidence>
<gene>
    <name evidence="1" type="ORF">S12H4_34503</name>
</gene>
<sequence>SAFDLGYMPFMHHNEVAGVTHHWCFPIHFGRHLNDPEWIFDPKKFRNPQLRITWDLAAVTPIGPGGYKDAVEKEN</sequence>
<name>X1SEI7_9ZZZZ</name>
<proteinExistence type="predicted"/>
<accession>X1SEI7</accession>
<reference evidence="1" key="1">
    <citation type="journal article" date="2014" name="Front. Microbiol.">
        <title>High frequency of phylogenetically diverse reductive dehalogenase-homologous genes in deep subseafloor sedimentary metagenomes.</title>
        <authorList>
            <person name="Kawai M."/>
            <person name="Futagami T."/>
            <person name="Toyoda A."/>
            <person name="Takaki Y."/>
            <person name="Nishi S."/>
            <person name="Hori S."/>
            <person name="Arai W."/>
            <person name="Tsubouchi T."/>
            <person name="Morono Y."/>
            <person name="Uchiyama I."/>
            <person name="Ito T."/>
            <person name="Fujiyama A."/>
            <person name="Inagaki F."/>
            <person name="Takami H."/>
        </authorList>
    </citation>
    <scope>NUCLEOTIDE SEQUENCE</scope>
    <source>
        <strain evidence="1">Expedition CK06-06</strain>
    </source>
</reference>
<feature type="non-terminal residue" evidence="1">
    <location>
        <position position="1"/>
    </location>
</feature>